<feature type="compositionally biased region" description="Basic and acidic residues" evidence="3">
    <location>
        <begin position="370"/>
        <end position="382"/>
    </location>
</feature>
<dbReference type="PROSITE" id="PS00383">
    <property type="entry name" value="TYR_PHOSPHATASE_1"/>
    <property type="match status" value="1"/>
</dbReference>
<evidence type="ECO:0000259" key="5">
    <source>
        <dbReference type="PROSITE" id="PS50054"/>
    </source>
</evidence>
<evidence type="ECO:0000256" key="3">
    <source>
        <dbReference type="SAM" id="MobiDB-lite"/>
    </source>
</evidence>
<accession>A0A1I8NXI8</accession>
<dbReference type="PANTHER" id="PTHR10367">
    <property type="entry name" value="MRNA-CAPPING ENZYME"/>
    <property type="match status" value="1"/>
</dbReference>
<keyword evidence="8" id="KW-1185">Reference proteome</keyword>
<dbReference type="Gene3D" id="3.90.190.10">
    <property type="entry name" value="Protein tyrosine phosphatase superfamily"/>
    <property type="match status" value="1"/>
</dbReference>
<feature type="domain" description="Tyrosine specific protein phosphatases" evidence="6">
    <location>
        <begin position="133"/>
        <end position="202"/>
    </location>
</feature>
<dbReference type="VEuPathDB" id="VectorBase:SCAU002927"/>
<dbReference type="STRING" id="35570.A0A1I8NXI8"/>
<dbReference type="InterPro" id="IPR029021">
    <property type="entry name" value="Prot-tyrosine_phosphatase-like"/>
</dbReference>
<evidence type="ECO:0000256" key="4">
    <source>
        <dbReference type="SAM" id="Phobius"/>
    </source>
</evidence>
<feature type="domain" description="Tyrosine-protein phosphatase" evidence="5">
    <location>
        <begin position="61"/>
        <end position="213"/>
    </location>
</feature>
<keyword evidence="2" id="KW-0904">Protein phosphatase</keyword>
<proteinExistence type="predicted"/>
<name>A0A1I8NXI8_STOCA</name>
<dbReference type="InterPro" id="IPR000340">
    <property type="entry name" value="Dual-sp_phosphatase_cat-dom"/>
</dbReference>
<dbReference type="KEGG" id="scac:106082393"/>
<dbReference type="SMART" id="SM00195">
    <property type="entry name" value="DSPc"/>
    <property type="match status" value="1"/>
</dbReference>
<dbReference type="Proteomes" id="UP000095300">
    <property type="component" value="Unassembled WGS sequence"/>
</dbReference>
<sequence length="406" mass="48361">MLAAVRIVFFNKNIELSLIWIIVQTFYYYKLLLLMAPKIPDRWLDYKSVGNRIDGTRFVAFKVPLNPHVFNESEKDIRFDVKMLLEQIPNLGVIIDLTNTNRYYDAKFFKQEGIEHQKLMIPGHVTPAQSLVDIFKDYVKRFLRKNPDNDKLIGVHCTHGVNRTGYLICNYMVSEMDVNANEAIDKFALARGHKIERNNYLDALKKLKAHKGESNRKSYDNDRSSPHHEHSSRYGNRERERHEDRDDSRNRNWRLGDRNHRDRISAYNQNNRNPYSWRKQKHSDGAKDEPPPKIMAIRSYEHFGGRRHTNDSYSQQCRRQQGYEEMDFRKHNNNNNSHRHNNSGDYYHKNSRPYENRQDDRPTTTNHYHHREDNLYRKDNRNSRRSSSPPSSSQGHKGNNSYRNRN</sequence>
<feature type="region of interest" description="Disordered" evidence="3">
    <location>
        <begin position="208"/>
        <end position="293"/>
    </location>
</feature>
<dbReference type="GO" id="GO:0004651">
    <property type="term" value="F:polynucleotide 5'-phosphatase activity"/>
    <property type="evidence" value="ECO:0007669"/>
    <property type="project" value="TreeGrafter"/>
</dbReference>
<evidence type="ECO:0000256" key="1">
    <source>
        <dbReference type="ARBA" id="ARBA00022801"/>
    </source>
</evidence>
<dbReference type="OrthoDB" id="428974at2759"/>
<evidence type="ECO:0000256" key="2">
    <source>
        <dbReference type="ARBA" id="ARBA00022912"/>
    </source>
</evidence>
<feature type="compositionally biased region" description="Basic and acidic residues" evidence="3">
    <location>
        <begin position="208"/>
        <end position="264"/>
    </location>
</feature>
<dbReference type="AlphaFoldDB" id="A0A1I8NXI8"/>
<dbReference type="InterPro" id="IPR000387">
    <property type="entry name" value="Tyr_Pase_dom"/>
</dbReference>
<reference evidence="7" key="1">
    <citation type="submission" date="2020-05" db="UniProtKB">
        <authorList>
            <consortium name="EnsemblMetazoa"/>
        </authorList>
    </citation>
    <scope>IDENTIFICATION</scope>
    <source>
        <strain evidence="7">USDA</strain>
    </source>
</reference>
<feature type="transmembrane region" description="Helical" evidence="4">
    <location>
        <begin position="18"/>
        <end position="36"/>
    </location>
</feature>
<dbReference type="SUPFAM" id="SSF52799">
    <property type="entry name" value="(Phosphotyrosine protein) phosphatases II"/>
    <property type="match status" value="1"/>
</dbReference>
<keyword evidence="4" id="KW-0472">Membrane</keyword>
<feature type="compositionally biased region" description="Basic and acidic residues" evidence="3">
    <location>
        <begin position="282"/>
        <end position="291"/>
    </location>
</feature>
<dbReference type="InterPro" id="IPR016130">
    <property type="entry name" value="Tyr_Pase_AS"/>
</dbReference>
<protein>
    <submittedName>
        <fullName evidence="7">Uncharacterized protein</fullName>
    </submittedName>
</protein>
<feature type="compositionally biased region" description="Polar residues" evidence="3">
    <location>
        <begin position="394"/>
        <end position="406"/>
    </location>
</feature>
<dbReference type="InterPro" id="IPR051029">
    <property type="entry name" value="mRNA_Capping_Enz/RNA_Phosphat"/>
</dbReference>
<feature type="compositionally biased region" description="Basic and acidic residues" evidence="3">
    <location>
        <begin position="346"/>
        <end position="362"/>
    </location>
</feature>
<keyword evidence="1" id="KW-0378">Hydrolase</keyword>
<organism evidence="7 8">
    <name type="scientific">Stomoxys calcitrans</name>
    <name type="common">Stable fly</name>
    <name type="synonym">Conops calcitrans</name>
    <dbReference type="NCBI Taxonomy" id="35570"/>
    <lineage>
        <taxon>Eukaryota</taxon>
        <taxon>Metazoa</taxon>
        <taxon>Ecdysozoa</taxon>
        <taxon>Arthropoda</taxon>
        <taxon>Hexapoda</taxon>
        <taxon>Insecta</taxon>
        <taxon>Pterygota</taxon>
        <taxon>Neoptera</taxon>
        <taxon>Endopterygota</taxon>
        <taxon>Diptera</taxon>
        <taxon>Brachycera</taxon>
        <taxon>Muscomorpha</taxon>
        <taxon>Muscoidea</taxon>
        <taxon>Muscidae</taxon>
        <taxon>Stomoxys</taxon>
    </lineage>
</organism>
<feature type="region of interest" description="Disordered" evidence="3">
    <location>
        <begin position="329"/>
        <end position="406"/>
    </location>
</feature>
<keyword evidence="4" id="KW-0812">Transmembrane</keyword>
<keyword evidence="4" id="KW-1133">Transmembrane helix</keyword>
<evidence type="ECO:0000259" key="6">
    <source>
        <dbReference type="PROSITE" id="PS50056"/>
    </source>
</evidence>
<gene>
    <name evidence="7" type="primary">106082393</name>
</gene>
<evidence type="ECO:0000313" key="7">
    <source>
        <dbReference type="EnsemblMetazoa" id="SCAU002927-PA"/>
    </source>
</evidence>
<dbReference type="PROSITE" id="PS50054">
    <property type="entry name" value="TYR_PHOSPHATASE_DUAL"/>
    <property type="match status" value="1"/>
</dbReference>
<dbReference type="InterPro" id="IPR020422">
    <property type="entry name" value="TYR_PHOSPHATASE_DUAL_dom"/>
</dbReference>
<dbReference type="GO" id="GO:0004721">
    <property type="term" value="F:phosphoprotein phosphatase activity"/>
    <property type="evidence" value="ECO:0007669"/>
    <property type="project" value="UniProtKB-KW"/>
</dbReference>
<dbReference type="PANTHER" id="PTHR10367:SF9">
    <property type="entry name" value="DUAL-SPECIFICITY PHOSPHATASE 11 (RNA_RNP COMPLEX 1-INTERACTING)"/>
    <property type="match status" value="1"/>
</dbReference>
<dbReference type="EnsemblMetazoa" id="SCAU002927-RA">
    <property type="protein sequence ID" value="SCAU002927-PA"/>
    <property type="gene ID" value="SCAU002927"/>
</dbReference>
<evidence type="ECO:0000313" key="8">
    <source>
        <dbReference type="Proteomes" id="UP000095300"/>
    </source>
</evidence>
<dbReference type="PROSITE" id="PS50056">
    <property type="entry name" value="TYR_PHOSPHATASE_2"/>
    <property type="match status" value="1"/>
</dbReference>
<dbReference type="Pfam" id="PF00782">
    <property type="entry name" value="DSPc"/>
    <property type="match status" value="1"/>
</dbReference>